<dbReference type="NCBIfam" id="NF033745">
    <property type="entry name" value="class_C_sortase"/>
    <property type="match status" value="1"/>
</dbReference>
<organism evidence="4 5">
    <name type="scientific">Trueperella bialowiezensis</name>
    <dbReference type="NCBI Taxonomy" id="312285"/>
    <lineage>
        <taxon>Bacteria</taxon>
        <taxon>Bacillati</taxon>
        <taxon>Actinomycetota</taxon>
        <taxon>Actinomycetes</taxon>
        <taxon>Actinomycetales</taxon>
        <taxon>Actinomycetaceae</taxon>
        <taxon>Trueperella</taxon>
    </lineage>
</organism>
<gene>
    <name evidence="4" type="ORF">NCTC13354_00704</name>
</gene>
<protein>
    <submittedName>
        <fullName evidence="4">Sortase (Surface protein transpeptidase)</fullName>
    </submittedName>
</protein>
<proteinExistence type="predicted"/>
<dbReference type="Proteomes" id="UP000269542">
    <property type="component" value="Chromosome"/>
</dbReference>
<dbReference type="Pfam" id="PF04203">
    <property type="entry name" value="Sortase"/>
    <property type="match status" value="1"/>
</dbReference>
<dbReference type="EMBL" id="LR134476">
    <property type="protein sequence ID" value="VEI13006.1"/>
    <property type="molecule type" value="Genomic_DNA"/>
</dbReference>
<evidence type="ECO:0000256" key="3">
    <source>
        <dbReference type="SAM" id="Phobius"/>
    </source>
</evidence>
<dbReference type="InterPro" id="IPR005754">
    <property type="entry name" value="Sortase"/>
</dbReference>
<keyword evidence="1" id="KW-0378">Hydrolase</keyword>
<keyword evidence="5" id="KW-1185">Reference proteome</keyword>
<dbReference type="GO" id="GO:0016787">
    <property type="term" value="F:hydrolase activity"/>
    <property type="evidence" value="ECO:0007669"/>
    <property type="project" value="UniProtKB-KW"/>
</dbReference>
<evidence type="ECO:0000256" key="2">
    <source>
        <dbReference type="PIRSR" id="PIRSR605754-1"/>
    </source>
</evidence>
<dbReference type="CDD" id="cd05827">
    <property type="entry name" value="Sortase_C"/>
    <property type="match status" value="1"/>
</dbReference>
<accession>A0A448PDJ2</accession>
<evidence type="ECO:0000313" key="5">
    <source>
        <dbReference type="Proteomes" id="UP000269542"/>
    </source>
</evidence>
<evidence type="ECO:0000313" key="4">
    <source>
        <dbReference type="EMBL" id="VEI13006.1"/>
    </source>
</evidence>
<feature type="active site" description="Proton donor/acceptor" evidence="2">
    <location>
        <position position="165"/>
    </location>
</feature>
<dbReference type="OrthoDB" id="5242161at2"/>
<reference evidence="4 5" key="1">
    <citation type="submission" date="2018-12" db="EMBL/GenBank/DDBJ databases">
        <authorList>
            <consortium name="Pathogen Informatics"/>
        </authorList>
    </citation>
    <scope>NUCLEOTIDE SEQUENCE [LARGE SCALE GENOMIC DNA]</scope>
    <source>
        <strain evidence="4 5">NCTC13354</strain>
    </source>
</reference>
<dbReference type="InterPro" id="IPR023365">
    <property type="entry name" value="Sortase_dom-sf"/>
</dbReference>
<keyword evidence="3" id="KW-1133">Transmembrane helix</keyword>
<dbReference type="KEGG" id="tbw:NCTC13354_00704"/>
<feature type="transmembrane region" description="Helical" evidence="3">
    <location>
        <begin position="264"/>
        <end position="283"/>
    </location>
</feature>
<evidence type="ECO:0000256" key="1">
    <source>
        <dbReference type="ARBA" id="ARBA00022801"/>
    </source>
</evidence>
<dbReference type="SUPFAM" id="SSF63817">
    <property type="entry name" value="Sortase"/>
    <property type="match status" value="1"/>
</dbReference>
<feature type="active site" description="Acyl-thioester intermediate" evidence="2">
    <location>
        <position position="227"/>
    </location>
</feature>
<dbReference type="Gene3D" id="2.40.260.10">
    <property type="entry name" value="Sortase"/>
    <property type="match status" value="1"/>
</dbReference>
<keyword evidence="3" id="KW-0812">Transmembrane</keyword>
<dbReference type="NCBIfam" id="TIGR01076">
    <property type="entry name" value="sortase_fam"/>
    <property type="match status" value="1"/>
</dbReference>
<name>A0A448PDJ2_9ACTO</name>
<sequence length="303" mass="33068">MSAKHRARSRAATWAFPSLSALGALIFLLGLSLALYPSVASWFSQHNQSKLIEELNSTHRDIPVPNEHILDAREYNRLLVGGVIVEADRHKATGQVEKEGPFDYHSLLTATESGIMARLRIESIDVDLPIYHGTADDTLRKGVGHLRGTALPVGGPSQRSVLTAHRGLPEATLFNDLDKVEIGDDVVVEVFGEVLTYRIIDTQVIEPDDTESISVEQGKDLLSLITCTPLGVNTHRILVTGERVYPTPEADLAAAGRSPDIPGFPWWAVIAGVSLVAAPVYVWRAGYAEGRRKRAREDAAARD</sequence>
<dbReference type="InterPro" id="IPR042002">
    <property type="entry name" value="Sortase_C"/>
</dbReference>
<dbReference type="AlphaFoldDB" id="A0A448PDJ2"/>
<dbReference type="RefSeq" id="WP_126416167.1">
    <property type="nucleotide sequence ID" value="NZ_LR134476.1"/>
</dbReference>
<keyword evidence="3" id="KW-0472">Membrane</keyword>